<accession>A0ABD5Q099</accession>
<reference evidence="1 2" key="1">
    <citation type="journal article" date="2019" name="Int. J. Syst. Evol. Microbiol.">
        <title>The Global Catalogue of Microorganisms (GCM) 10K type strain sequencing project: providing services to taxonomists for standard genome sequencing and annotation.</title>
        <authorList>
            <consortium name="The Broad Institute Genomics Platform"/>
            <consortium name="The Broad Institute Genome Sequencing Center for Infectious Disease"/>
            <person name="Wu L."/>
            <person name="Ma J."/>
        </authorList>
    </citation>
    <scope>NUCLEOTIDE SEQUENCE [LARGE SCALE GENOMIC DNA]</scope>
    <source>
        <strain evidence="1 2">XZYJ18</strain>
    </source>
</reference>
<gene>
    <name evidence="1" type="ORF">ACFO9K_07755</name>
</gene>
<evidence type="ECO:0000313" key="2">
    <source>
        <dbReference type="Proteomes" id="UP001595945"/>
    </source>
</evidence>
<organism evidence="1 2">
    <name type="scientific">Halorussus aquaticus</name>
    <dbReference type="NCBI Taxonomy" id="2953748"/>
    <lineage>
        <taxon>Archaea</taxon>
        <taxon>Methanobacteriati</taxon>
        <taxon>Methanobacteriota</taxon>
        <taxon>Stenosarchaea group</taxon>
        <taxon>Halobacteria</taxon>
        <taxon>Halobacteriales</taxon>
        <taxon>Haladaptataceae</taxon>
        <taxon>Halorussus</taxon>
    </lineage>
</organism>
<dbReference type="InterPro" id="IPR006311">
    <property type="entry name" value="TAT_signal"/>
</dbReference>
<dbReference type="RefSeq" id="WP_254266775.1">
    <property type="nucleotide sequence ID" value="NZ_CP100400.1"/>
</dbReference>
<dbReference type="GeneID" id="73045165"/>
<keyword evidence="2" id="KW-1185">Reference proteome</keyword>
<evidence type="ECO:0008006" key="3">
    <source>
        <dbReference type="Google" id="ProtNLM"/>
    </source>
</evidence>
<protein>
    <recommendedName>
        <fullName evidence="3">Tat (Twin-arginine translocation) pathway signal sequence</fullName>
    </recommendedName>
</protein>
<proteinExistence type="predicted"/>
<name>A0ABD5Q099_9EURY</name>
<dbReference type="AlphaFoldDB" id="A0ABD5Q099"/>
<comment type="caution">
    <text evidence="1">The sequence shown here is derived from an EMBL/GenBank/DDBJ whole genome shotgun (WGS) entry which is preliminary data.</text>
</comment>
<dbReference type="PROSITE" id="PS51318">
    <property type="entry name" value="TAT"/>
    <property type="match status" value="1"/>
</dbReference>
<sequence>MSEQTQDDATERITSRRTLLQLAALAGLPLAASDLGRAAASGHLGETWTGSENLDIDVSGSNQGAINLSSEEGFAFKSRLTSNTDSTGTAIYGGTASDSGKAVWAEATNDSGDAMGVYGTSWSPNGYGVYGDDGGAGGYGVYSDGDMHVEGDFTASGTKNFVQTVETADGEKQVAYTAVEADRAQTETTGVAELEDGRAEIDLPEHFGMVTSDEEDLVVQLTPYEIDVPGLAVTERTTDHVVVESRDGTGEFEFSYTVRGVREGYEDTAVVRDSE</sequence>
<dbReference type="Proteomes" id="UP001595945">
    <property type="component" value="Unassembled WGS sequence"/>
</dbReference>
<dbReference type="EMBL" id="JBHSHT010000001">
    <property type="protein sequence ID" value="MFC4824154.1"/>
    <property type="molecule type" value="Genomic_DNA"/>
</dbReference>
<evidence type="ECO:0000313" key="1">
    <source>
        <dbReference type="EMBL" id="MFC4824154.1"/>
    </source>
</evidence>